<dbReference type="AlphaFoldDB" id="A0A713XQ46"/>
<gene>
    <name evidence="1" type="ORF">G1Q90_24165</name>
</gene>
<comment type="caution">
    <text evidence="1">The sequence shown here is derived from an EMBL/GenBank/DDBJ whole genome shotgun (WGS) entry which is preliminary data.</text>
</comment>
<organism evidence="1">
    <name type="scientific">Salmonella typhimurium</name>
    <dbReference type="NCBI Taxonomy" id="90371"/>
    <lineage>
        <taxon>Bacteria</taxon>
        <taxon>Pseudomonadati</taxon>
        <taxon>Pseudomonadota</taxon>
        <taxon>Gammaproteobacteria</taxon>
        <taxon>Enterobacterales</taxon>
        <taxon>Enterobacteriaceae</taxon>
        <taxon>Salmonella</taxon>
    </lineage>
</organism>
<evidence type="ECO:0000313" key="1">
    <source>
        <dbReference type="EMBL" id="HAD3920581.1"/>
    </source>
</evidence>
<sequence>MMSRNGEERMKYPLIWLEKDVPKEETTRKFPHTLSLGKLGKGQSFNQVKNQTRRGDCTC</sequence>
<reference evidence="1" key="2">
    <citation type="submission" date="2019-01" db="EMBL/GenBank/DDBJ databases">
        <authorList>
            <consortium name="NCBI Pathogen Detection Project"/>
        </authorList>
    </citation>
    <scope>NUCLEOTIDE SEQUENCE</scope>
    <source>
        <strain evidence="1">S256T</strain>
    </source>
</reference>
<accession>A0A713XQ46</accession>
<reference evidence="1" key="1">
    <citation type="journal article" date="2018" name="Genome Biol.">
        <title>SKESA: strategic k-mer extension for scrupulous assemblies.</title>
        <authorList>
            <person name="Souvorov A."/>
            <person name="Agarwala R."/>
            <person name="Lipman D.J."/>
        </authorList>
    </citation>
    <scope>NUCLEOTIDE SEQUENCE</scope>
    <source>
        <strain evidence="1">S256T</strain>
    </source>
</reference>
<protein>
    <submittedName>
        <fullName evidence="1">Uncharacterized protein</fullName>
    </submittedName>
</protein>
<name>A0A713XQ46_SALTM</name>
<proteinExistence type="predicted"/>
<dbReference type="EMBL" id="DAAONN010000038">
    <property type="protein sequence ID" value="HAD3920581.1"/>
    <property type="molecule type" value="Genomic_DNA"/>
</dbReference>